<organism evidence="3 4">
    <name type="scientific">Oedothorax gibbosus</name>
    <dbReference type="NCBI Taxonomy" id="931172"/>
    <lineage>
        <taxon>Eukaryota</taxon>
        <taxon>Metazoa</taxon>
        <taxon>Ecdysozoa</taxon>
        <taxon>Arthropoda</taxon>
        <taxon>Chelicerata</taxon>
        <taxon>Arachnida</taxon>
        <taxon>Araneae</taxon>
        <taxon>Araneomorphae</taxon>
        <taxon>Entelegynae</taxon>
        <taxon>Araneoidea</taxon>
        <taxon>Linyphiidae</taxon>
        <taxon>Erigoninae</taxon>
        <taxon>Oedothorax</taxon>
    </lineage>
</organism>
<keyword evidence="4" id="KW-1185">Reference proteome</keyword>
<evidence type="ECO:0000313" key="3">
    <source>
        <dbReference type="EMBL" id="KAG8179570.1"/>
    </source>
</evidence>
<feature type="signal peptide" evidence="2">
    <location>
        <begin position="1"/>
        <end position="19"/>
    </location>
</feature>
<feature type="region of interest" description="Disordered" evidence="1">
    <location>
        <begin position="70"/>
        <end position="93"/>
    </location>
</feature>
<accession>A0AAV6U7I9</accession>
<protein>
    <submittedName>
        <fullName evidence="3">Uncharacterized protein</fullName>
    </submittedName>
</protein>
<keyword evidence="2" id="KW-0732">Signal</keyword>
<proteinExistence type="predicted"/>
<dbReference type="AlphaFoldDB" id="A0AAV6U7I9"/>
<reference evidence="3 4" key="1">
    <citation type="journal article" date="2022" name="Nat. Ecol. Evol.">
        <title>A masculinizing supergene underlies an exaggerated male reproductive morph in a spider.</title>
        <authorList>
            <person name="Hendrickx F."/>
            <person name="De Corte Z."/>
            <person name="Sonet G."/>
            <person name="Van Belleghem S.M."/>
            <person name="Kostlbacher S."/>
            <person name="Vangestel C."/>
        </authorList>
    </citation>
    <scope>NUCLEOTIDE SEQUENCE [LARGE SCALE GENOMIC DNA]</scope>
    <source>
        <strain evidence="3">W744_W776</strain>
    </source>
</reference>
<dbReference type="Proteomes" id="UP000827092">
    <property type="component" value="Unassembled WGS sequence"/>
</dbReference>
<evidence type="ECO:0000256" key="2">
    <source>
        <dbReference type="SAM" id="SignalP"/>
    </source>
</evidence>
<comment type="caution">
    <text evidence="3">The sequence shown here is derived from an EMBL/GenBank/DDBJ whole genome shotgun (WGS) entry which is preliminary data.</text>
</comment>
<evidence type="ECO:0000313" key="4">
    <source>
        <dbReference type="Proteomes" id="UP000827092"/>
    </source>
</evidence>
<evidence type="ECO:0000256" key="1">
    <source>
        <dbReference type="SAM" id="MobiDB-lite"/>
    </source>
</evidence>
<dbReference type="EMBL" id="JAFNEN010000619">
    <property type="protein sequence ID" value="KAG8179570.1"/>
    <property type="molecule type" value="Genomic_DNA"/>
</dbReference>
<feature type="chain" id="PRO_5043775809" evidence="2">
    <location>
        <begin position="20"/>
        <end position="110"/>
    </location>
</feature>
<name>A0AAV6U7I9_9ARAC</name>
<gene>
    <name evidence="3" type="ORF">JTE90_016137</name>
</gene>
<sequence length="110" mass="12747">MIQTSHWSLLAMLRHMVLGQCCQTLQKKVMKSRCLWIQDLASSRKELCTNRQRSSFNYLWSEEISPVPGREKFPNLDRPQASPRNFQTPWPNAIDDVTKNDALEADVTVI</sequence>